<proteinExistence type="predicted"/>
<evidence type="ECO:0000256" key="1">
    <source>
        <dbReference type="SAM" id="MobiDB-lite"/>
    </source>
</evidence>
<feature type="compositionally biased region" description="Acidic residues" evidence="1">
    <location>
        <begin position="104"/>
        <end position="122"/>
    </location>
</feature>
<feature type="region of interest" description="Disordered" evidence="1">
    <location>
        <begin position="1"/>
        <end position="68"/>
    </location>
</feature>
<sequence length="539" mass="59840">MDYTTNNNLEKGLDTSKINMDETEDEEVKANAFGMRHYHSSSEEEDSDDESHASDVERPLRFASGKNIRGKVYKPKPLKYMDVNGTAKTTGFVKRNQIIHNECEFSEEEGEEETFEEDEEDNQIVNKFDSSFYDSHAENDDGEETSVAAGLEASRDDGSVDSDESSRESDDGDDESLDSDEDSSVGSNLNEREDEDEFTDDEVDDDASVEESDEEARVECSYEEDTDNDEALDITTESKQIPTESTFAESDDDGSVCASDVQELIEKPAASTDMYFSEEEEALDQEESNGVNIEPTEDKDADVMNCLIDPEYNDALNFQAQPLKRVLSTSCQQPMNITPEDYGSITKRNCRRASVKLSPDANGVQPPFLPALSIGESAIAISLDQRKRQSPQLSASSEEEIVDSQLADELIDGIARADQTTTEGRDPVPLLTPPSTPKMERRLSTGQYALCEWPSNLAVDNALTAAAYDDRPLSPSTLAKMEEQDSTTDDFITTPIYDHCARLRSVSDVNTPQNKTGLTPMLQSMGMPSAQTWKELHQR</sequence>
<evidence type="ECO:0000313" key="3">
    <source>
        <dbReference type="Proteomes" id="UP001054902"/>
    </source>
</evidence>
<feature type="compositionally biased region" description="Acidic residues" evidence="1">
    <location>
        <begin position="277"/>
        <end position="287"/>
    </location>
</feature>
<feature type="region of interest" description="Disordered" evidence="1">
    <location>
        <begin position="102"/>
        <end position="254"/>
    </location>
</feature>
<feature type="region of interest" description="Disordered" evidence="1">
    <location>
        <begin position="277"/>
        <end position="296"/>
    </location>
</feature>
<dbReference type="AlphaFoldDB" id="A0AAD3HD93"/>
<gene>
    <name evidence="2" type="ORF">CTEN210_15324</name>
</gene>
<reference evidence="2 3" key="1">
    <citation type="journal article" date="2021" name="Sci. Rep.">
        <title>The genome of the diatom Chaetoceros tenuissimus carries an ancient integrated fragment of an extant virus.</title>
        <authorList>
            <person name="Hongo Y."/>
            <person name="Kimura K."/>
            <person name="Takaki Y."/>
            <person name="Yoshida Y."/>
            <person name="Baba S."/>
            <person name="Kobayashi G."/>
            <person name="Nagasaki K."/>
            <person name="Hano T."/>
            <person name="Tomaru Y."/>
        </authorList>
    </citation>
    <scope>NUCLEOTIDE SEQUENCE [LARGE SCALE GENOMIC DNA]</scope>
    <source>
        <strain evidence="2 3">NIES-3715</strain>
    </source>
</reference>
<feature type="compositionally biased region" description="Acidic residues" evidence="1">
    <location>
        <begin position="221"/>
        <end position="232"/>
    </location>
</feature>
<comment type="caution">
    <text evidence="2">The sequence shown here is derived from an EMBL/GenBank/DDBJ whole genome shotgun (WGS) entry which is preliminary data.</text>
</comment>
<feature type="compositionally biased region" description="Acidic residues" evidence="1">
    <location>
        <begin position="170"/>
        <end position="183"/>
    </location>
</feature>
<feature type="compositionally biased region" description="Basic and acidic residues" evidence="1">
    <location>
        <begin position="50"/>
        <end position="60"/>
    </location>
</feature>
<dbReference type="Proteomes" id="UP001054902">
    <property type="component" value="Unassembled WGS sequence"/>
</dbReference>
<keyword evidence="3" id="KW-1185">Reference proteome</keyword>
<name>A0AAD3HD93_9STRA</name>
<accession>A0AAD3HD93</accession>
<dbReference type="EMBL" id="BLLK01000062">
    <property type="protein sequence ID" value="GFH58848.1"/>
    <property type="molecule type" value="Genomic_DNA"/>
</dbReference>
<feature type="compositionally biased region" description="Basic and acidic residues" evidence="1">
    <location>
        <begin position="153"/>
        <end position="169"/>
    </location>
</feature>
<evidence type="ECO:0000313" key="2">
    <source>
        <dbReference type="EMBL" id="GFH58848.1"/>
    </source>
</evidence>
<feature type="compositionally biased region" description="Polar residues" evidence="1">
    <location>
        <begin position="123"/>
        <end position="133"/>
    </location>
</feature>
<protein>
    <submittedName>
        <fullName evidence="2">Uncharacterized protein</fullName>
    </submittedName>
</protein>
<feature type="compositionally biased region" description="Polar residues" evidence="1">
    <location>
        <begin position="235"/>
        <end position="248"/>
    </location>
</feature>
<feature type="compositionally biased region" description="Acidic residues" evidence="1">
    <location>
        <begin position="192"/>
        <end position="214"/>
    </location>
</feature>
<organism evidence="2 3">
    <name type="scientific">Chaetoceros tenuissimus</name>
    <dbReference type="NCBI Taxonomy" id="426638"/>
    <lineage>
        <taxon>Eukaryota</taxon>
        <taxon>Sar</taxon>
        <taxon>Stramenopiles</taxon>
        <taxon>Ochrophyta</taxon>
        <taxon>Bacillariophyta</taxon>
        <taxon>Coscinodiscophyceae</taxon>
        <taxon>Chaetocerotophycidae</taxon>
        <taxon>Chaetocerotales</taxon>
        <taxon>Chaetocerotaceae</taxon>
        <taxon>Chaetoceros</taxon>
    </lineage>
</organism>